<evidence type="ECO:0000313" key="3">
    <source>
        <dbReference type="Proteomes" id="UP000465304"/>
    </source>
</evidence>
<sequence length="60" mass="6710">MDSGMEHFGYRQSLDRSIGKFASFAAGVSYISILTGTFQLFYFGFGTAGRRRCRCADLLK</sequence>
<accession>A0A7I9ZSA1</accession>
<name>A0A7I9ZSA1_9MYCO</name>
<evidence type="ECO:0000256" key="1">
    <source>
        <dbReference type="SAM" id="Phobius"/>
    </source>
</evidence>
<keyword evidence="1" id="KW-0472">Membrane</keyword>
<organism evidence="2 3">
    <name type="scientific">Mycolicibacterium hippocampi</name>
    <dbReference type="NCBI Taxonomy" id="659824"/>
    <lineage>
        <taxon>Bacteria</taxon>
        <taxon>Bacillati</taxon>
        <taxon>Actinomycetota</taxon>
        <taxon>Actinomycetes</taxon>
        <taxon>Mycobacteriales</taxon>
        <taxon>Mycobacteriaceae</taxon>
        <taxon>Mycolicibacterium</taxon>
    </lineage>
</organism>
<reference evidence="2 3" key="1">
    <citation type="journal article" date="2019" name="Emerg. Microbes Infect.">
        <title>Comprehensive subspecies identification of 175 nontuberculous mycobacteria species based on 7547 genomic profiles.</title>
        <authorList>
            <person name="Matsumoto Y."/>
            <person name="Kinjo T."/>
            <person name="Motooka D."/>
            <person name="Nabeya D."/>
            <person name="Jung N."/>
            <person name="Uechi K."/>
            <person name="Horii T."/>
            <person name="Iida T."/>
            <person name="Fujita J."/>
            <person name="Nakamura S."/>
        </authorList>
    </citation>
    <scope>NUCLEOTIDE SEQUENCE [LARGE SCALE GENOMIC DNA]</scope>
    <source>
        <strain evidence="2 3">JCM 30996</strain>
    </source>
</reference>
<dbReference type="AlphaFoldDB" id="A0A7I9ZSA1"/>
<protein>
    <submittedName>
        <fullName evidence="2">Uncharacterized protein</fullName>
    </submittedName>
</protein>
<feature type="transmembrane region" description="Helical" evidence="1">
    <location>
        <begin position="21"/>
        <end position="45"/>
    </location>
</feature>
<keyword evidence="3" id="KW-1185">Reference proteome</keyword>
<dbReference type="Proteomes" id="UP000465304">
    <property type="component" value="Unassembled WGS sequence"/>
</dbReference>
<proteinExistence type="predicted"/>
<gene>
    <name evidence="2" type="ORF">MHIP_41260</name>
</gene>
<dbReference type="EMBL" id="BLLB01000002">
    <property type="protein sequence ID" value="GFH03643.1"/>
    <property type="molecule type" value="Genomic_DNA"/>
</dbReference>
<dbReference type="RefSeq" id="WP_163886478.1">
    <property type="nucleotide sequence ID" value="NZ_BLLB01000002.1"/>
</dbReference>
<comment type="caution">
    <text evidence="2">The sequence shown here is derived from an EMBL/GenBank/DDBJ whole genome shotgun (WGS) entry which is preliminary data.</text>
</comment>
<keyword evidence="1" id="KW-0812">Transmembrane</keyword>
<evidence type="ECO:0000313" key="2">
    <source>
        <dbReference type="EMBL" id="GFH03643.1"/>
    </source>
</evidence>
<keyword evidence="1" id="KW-1133">Transmembrane helix</keyword>